<accession>A0A8T0SR35</accession>
<dbReference type="GO" id="GO:0008408">
    <property type="term" value="F:3'-5' exonuclease activity"/>
    <property type="evidence" value="ECO:0007669"/>
    <property type="project" value="InterPro"/>
</dbReference>
<dbReference type="PANTHER" id="PTHR13620">
    <property type="entry name" value="3-5 EXONUCLEASE"/>
    <property type="match status" value="1"/>
</dbReference>
<evidence type="ECO:0000256" key="1">
    <source>
        <dbReference type="ARBA" id="ARBA00022722"/>
    </source>
</evidence>
<proteinExistence type="predicted"/>
<gene>
    <name evidence="4" type="ORF">PVAP13_5KG424600</name>
</gene>
<dbReference type="CDD" id="cd06141">
    <property type="entry name" value="WRN_exo"/>
    <property type="match status" value="1"/>
</dbReference>
<evidence type="ECO:0000259" key="3">
    <source>
        <dbReference type="SMART" id="SM00474"/>
    </source>
</evidence>
<dbReference type="GO" id="GO:0003676">
    <property type="term" value="F:nucleic acid binding"/>
    <property type="evidence" value="ECO:0007669"/>
    <property type="project" value="InterPro"/>
</dbReference>
<evidence type="ECO:0000313" key="4">
    <source>
        <dbReference type="EMBL" id="KAG2599585.1"/>
    </source>
</evidence>
<protein>
    <recommendedName>
        <fullName evidence="3">3'-5' exonuclease domain-containing protein</fullName>
    </recommendedName>
</protein>
<evidence type="ECO:0000313" key="5">
    <source>
        <dbReference type="Proteomes" id="UP000823388"/>
    </source>
</evidence>
<organism evidence="4 5">
    <name type="scientific">Panicum virgatum</name>
    <name type="common">Blackwell switchgrass</name>
    <dbReference type="NCBI Taxonomy" id="38727"/>
    <lineage>
        <taxon>Eukaryota</taxon>
        <taxon>Viridiplantae</taxon>
        <taxon>Streptophyta</taxon>
        <taxon>Embryophyta</taxon>
        <taxon>Tracheophyta</taxon>
        <taxon>Spermatophyta</taxon>
        <taxon>Magnoliopsida</taxon>
        <taxon>Liliopsida</taxon>
        <taxon>Poales</taxon>
        <taxon>Poaceae</taxon>
        <taxon>PACMAD clade</taxon>
        <taxon>Panicoideae</taxon>
        <taxon>Panicodae</taxon>
        <taxon>Paniceae</taxon>
        <taxon>Panicinae</taxon>
        <taxon>Panicum</taxon>
        <taxon>Panicum sect. Hiantes</taxon>
    </lineage>
</organism>
<keyword evidence="2" id="KW-0378">Hydrolase</keyword>
<dbReference type="AlphaFoldDB" id="A0A8T0SR35"/>
<dbReference type="InterPro" id="IPR051132">
    <property type="entry name" value="3-5_Exonuclease_domain"/>
</dbReference>
<dbReference type="SMART" id="SM00474">
    <property type="entry name" value="35EXOc"/>
    <property type="match status" value="1"/>
</dbReference>
<dbReference type="EMBL" id="CM029045">
    <property type="protein sequence ID" value="KAG2599585.1"/>
    <property type="molecule type" value="Genomic_DNA"/>
</dbReference>
<dbReference type="Proteomes" id="UP000823388">
    <property type="component" value="Chromosome 5K"/>
</dbReference>
<sequence length="310" mass="33612">MAEIDTDVIEVTFGDDVIATTVTSSGEAVEAWLAEARAAPGSPVVGLDVEWRPSRRADENPVATLQLCVGRRCLIFQLLHADRVPRALAEFLGDRGVRFVGVGVAADAERLSDDHELVVANAVDLRGLAAEGMGRPDLRQAGLRAVVAAVMGVDLVKPRRVTMSRWDASCLSYEQIRYACIDAFVSFEVGRKLLDGEAAVADPVAPAAEAAADPVRWPPCDCSKSALLNSSLIPQKFGPVRLDWVVDCILSCIFLEFTFRIQAKVLLLGVSVTEQSMGQSWRLGLAGGFRYCDRCSRCWMLPEQAEDCGD</sequence>
<dbReference type="InterPro" id="IPR036397">
    <property type="entry name" value="RNaseH_sf"/>
</dbReference>
<feature type="domain" description="3'-5' exonuclease" evidence="3">
    <location>
        <begin position="20"/>
        <end position="198"/>
    </location>
</feature>
<dbReference type="GO" id="GO:0005737">
    <property type="term" value="C:cytoplasm"/>
    <property type="evidence" value="ECO:0007669"/>
    <property type="project" value="TreeGrafter"/>
</dbReference>
<evidence type="ECO:0000256" key="2">
    <source>
        <dbReference type="ARBA" id="ARBA00022801"/>
    </source>
</evidence>
<dbReference type="InterPro" id="IPR012337">
    <property type="entry name" value="RNaseH-like_sf"/>
</dbReference>
<dbReference type="FunFam" id="3.30.420.10:FF:000054">
    <property type="entry name" value="Werner Syndrome-like exonuclease"/>
    <property type="match status" value="1"/>
</dbReference>
<dbReference type="GO" id="GO:0005634">
    <property type="term" value="C:nucleus"/>
    <property type="evidence" value="ECO:0007669"/>
    <property type="project" value="TreeGrafter"/>
</dbReference>
<name>A0A8T0SR35_PANVG</name>
<dbReference type="PANTHER" id="PTHR13620:SF83">
    <property type="entry name" value="OS01G0660800 PROTEIN"/>
    <property type="match status" value="1"/>
</dbReference>
<dbReference type="GO" id="GO:0006139">
    <property type="term" value="P:nucleobase-containing compound metabolic process"/>
    <property type="evidence" value="ECO:0007669"/>
    <property type="project" value="InterPro"/>
</dbReference>
<reference evidence="4" key="1">
    <citation type="submission" date="2020-05" db="EMBL/GenBank/DDBJ databases">
        <title>WGS assembly of Panicum virgatum.</title>
        <authorList>
            <person name="Lovell J.T."/>
            <person name="Jenkins J."/>
            <person name="Shu S."/>
            <person name="Juenger T.E."/>
            <person name="Schmutz J."/>
        </authorList>
    </citation>
    <scope>NUCLEOTIDE SEQUENCE</scope>
    <source>
        <strain evidence="4">AP13</strain>
    </source>
</reference>
<keyword evidence="1" id="KW-0540">Nuclease</keyword>
<dbReference type="InterPro" id="IPR002562">
    <property type="entry name" value="3'-5'_exonuclease_dom"/>
</dbReference>
<comment type="caution">
    <text evidence="4">The sequence shown here is derived from an EMBL/GenBank/DDBJ whole genome shotgun (WGS) entry which is preliminary data.</text>
</comment>
<dbReference type="Gene3D" id="3.30.420.10">
    <property type="entry name" value="Ribonuclease H-like superfamily/Ribonuclease H"/>
    <property type="match status" value="1"/>
</dbReference>
<dbReference type="Pfam" id="PF01612">
    <property type="entry name" value="DNA_pol_A_exo1"/>
    <property type="match status" value="1"/>
</dbReference>
<keyword evidence="5" id="KW-1185">Reference proteome</keyword>
<dbReference type="SUPFAM" id="SSF53098">
    <property type="entry name" value="Ribonuclease H-like"/>
    <property type="match status" value="1"/>
</dbReference>